<reference evidence="2" key="1">
    <citation type="submission" date="2023-03" db="EMBL/GenBank/DDBJ databases">
        <title>Edaphobacter sp.</title>
        <authorList>
            <person name="Huber K.J."/>
            <person name="Papendorf J."/>
            <person name="Pilke C."/>
            <person name="Bunk B."/>
            <person name="Sproeer C."/>
            <person name="Pester M."/>
        </authorList>
    </citation>
    <scope>NUCLEOTIDE SEQUENCE</scope>
    <source>
        <strain evidence="1">DSM 109919</strain>
        <strain evidence="2">DSM 109920</strain>
    </source>
</reference>
<dbReference type="AlphaFoldDB" id="A0AAU7D8Z6"/>
<dbReference type="SUPFAM" id="SSF55961">
    <property type="entry name" value="Bet v1-like"/>
    <property type="match status" value="1"/>
</dbReference>
<accession>A0AAU7D8Z6</accession>
<gene>
    <name evidence="1" type="ORF">P4G45_16890</name>
    <name evidence="2" type="ORF">P8936_18095</name>
</gene>
<dbReference type="KEGG" id="epl:P4G45_16890"/>
<dbReference type="EMBL" id="CP121195">
    <property type="protein sequence ID" value="XBH13573.1"/>
    <property type="molecule type" value="Genomic_DNA"/>
</dbReference>
<organism evidence="2">
    <name type="scientific">Edaphobacter paludis</name>
    <dbReference type="NCBI Taxonomy" id="3035702"/>
    <lineage>
        <taxon>Bacteria</taxon>
        <taxon>Pseudomonadati</taxon>
        <taxon>Acidobacteriota</taxon>
        <taxon>Terriglobia</taxon>
        <taxon>Terriglobales</taxon>
        <taxon>Acidobacteriaceae</taxon>
        <taxon>Edaphobacter</taxon>
    </lineage>
</organism>
<proteinExistence type="predicted"/>
<dbReference type="EMBL" id="CP121194">
    <property type="protein sequence ID" value="XBH10137.1"/>
    <property type="molecule type" value="Genomic_DNA"/>
</dbReference>
<accession>A0AAU7CYF2</accession>
<evidence type="ECO:0008006" key="3">
    <source>
        <dbReference type="Google" id="ProtNLM"/>
    </source>
</evidence>
<dbReference type="Gene3D" id="3.30.530.20">
    <property type="match status" value="1"/>
</dbReference>
<evidence type="ECO:0000313" key="1">
    <source>
        <dbReference type="EMBL" id="XBH10137.1"/>
    </source>
</evidence>
<dbReference type="RefSeq" id="WP_348267642.1">
    <property type="nucleotide sequence ID" value="NZ_CP121194.1"/>
</dbReference>
<evidence type="ECO:0000313" key="2">
    <source>
        <dbReference type="EMBL" id="XBH13573.1"/>
    </source>
</evidence>
<name>A0AAU7D8Z6_9BACT</name>
<sequence>MFVVSDKIHINAPIDRCFLLSTSLELVERSLKMRLEESGSTRASGLVEGGDRLMWRGWVFGLPQLHESLITKYERPDFFQDTMGRGRFKRFQHDHFFSEIGGRTLLNDKVRFSLPLGWMMRPVGRTLVVPHVARLLRRRLELLKRVAEGEEWKQYLKGLD</sequence>
<protein>
    <recommendedName>
        <fullName evidence="3">Cell division protein</fullName>
    </recommendedName>
</protein>
<dbReference type="InterPro" id="IPR023393">
    <property type="entry name" value="START-like_dom_sf"/>
</dbReference>